<comment type="subcellular location">
    <subcellularLocation>
        <location evidence="1">Cell membrane</location>
        <topology evidence="1">Multi-pass membrane protein</topology>
    </subcellularLocation>
</comment>
<name>A0A0C1QU20_9BACT</name>
<dbReference type="RefSeq" id="WP_039643673.1">
    <property type="nucleotide sequence ID" value="NZ_JXBL01000001.1"/>
</dbReference>
<protein>
    <submittedName>
        <fullName evidence="8">Cation:proton antiporter</fullName>
    </submittedName>
</protein>
<comment type="similarity">
    <text evidence="2">Belongs to the CPA3 antiporters (TC 2.A.63) subunit E family.</text>
</comment>
<evidence type="ECO:0000256" key="4">
    <source>
        <dbReference type="ARBA" id="ARBA00022692"/>
    </source>
</evidence>
<comment type="caution">
    <text evidence="8">The sequence shown here is derived from an EMBL/GenBank/DDBJ whole genome shotgun (WGS) entry which is preliminary data.</text>
</comment>
<sequence>MTPFLANILLALAWMALTGTYTAGGFFTGVAVGFFVLWIARRGRGTTGYLARVRAVAGFIAFFCRELVLANLRVAHDVLTPRHHMTPGIVAVPLDVESDLEITVLATVITLTPGSLSLHLADDRRTLYVHAMYANDPQALVREIKEGFERRVREVFR</sequence>
<dbReference type="EMBL" id="JXBL01000001">
    <property type="protein sequence ID" value="KIE41751.1"/>
    <property type="molecule type" value="Genomic_DNA"/>
</dbReference>
<evidence type="ECO:0000256" key="3">
    <source>
        <dbReference type="ARBA" id="ARBA00022475"/>
    </source>
</evidence>
<evidence type="ECO:0000313" key="8">
    <source>
        <dbReference type="EMBL" id="KIE41751.1"/>
    </source>
</evidence>
<dbReference type="Pfam" id="PF01899">
    <property type="entry name" value="MNHE"/>
    <property type="match status" value="1"/>
</dbReference>
<dbReference type="Proteomes" id="UP000031433">
    <property type="component" value="Unassembled WGS sequence"/>
</dbReference>
<feature type="transmembrane region" description="Helical" evidence="7">
    <location>
        <begin position="12"/>
        <end position="40"/>
    </location>
</feature>
<dbReference type="GO" id="GO:0005886">
    <property type="term" value="C:plasma membrane"/>
    <property type="evidence" value="ECO:0007669"/>
    <property type="project" value="UniProtKB-SubCell"/>
</dbReference>
<keyword evidence="3" id="KW-1003">Cell membrane</keyword>
<dbReference type="AlphaFoldDB" id="A0A0C1QU20"/>
<accession>A0A0C1QU20</accession>
<evidence type="ECO:0000313" key="9">
    <source>
        <dbReference type="Proteomes" id="UP000031433"/>
    </source>
</evidence>
<dbReference type="GO" id="GO:0008324">
    <property type="term" value="F:monoatomic cation transmembrane transporter activity"/>
    <property type="evidence" value="ECO:0007669"/>
    <property type="project" value="InterPro"/>
</dbReference>
<reference evidence="8 9" key="1">
    <citation type="submission" date="2015-01" db="EMBL/GenBank/DDBJ databases">
        <title>Genome sequence of the anaerobic bacterium Geobacter soli GSS01, a dissimilatory Fe(III) reducer from soil.</title>
        <authorList>
            <person name="Yang G."/>
            <person name="Zhou S."/>
        </authorList>
    </citation>
    <scope>NUCLEOTIDE SEQUENCE [LARGE SCALE GENOMIC DNA]</scope>
    <source>
        <strain evidence="8 9">GSS01</strain>
    </source>
</reference>
<dbReference type="InterPro" id="IPR002758">
    <property type="entry name" value="Cation_antiport_E"/>
</dbReference>
<keyword evidence="4 7" id="KW-0812">Transmembrane</keyword>
<evidence type="ECO:0000256" key="6">
    <source>
        <dbReference type="ARBA" id="ARBA00023136"/>
    </source>
</evidence>
<dbReference type="PANTHER" id="PTHR34584:SF1">
    <property type="entry name" value="NA(+)_H(+) ANTIPORTER SUBUNIT E1"/>
    <property type="match status" value="1"/>
</dbReference>
<proteinExistence type="inferred from homology"/>
<evidence type="ECO:0000256" key="1">
    <source>
        <dbReference type="ARBA" id="ARBA00004651"/>
    </source>
</evidence>
<dbReference type="PANTHER" id="PTHR34584">
    <property type="entry name" value="NA(+)/H(+) ANTIPORTER SUBUNIT E1"/>
    <property type="match status" value="1"/>
</dbReference>
<evidence type="ECO:0000256" key="2">
    <source>
        <dbReference type="ARBA" id="ARBA00006228"/>
    </source>
</evidence>
<evidence type="ECO:0000256" key="7">
    <source>
        <dbReference type="SAM" id="Phobius"/>
    </source>
</evidence>
<keyword evidence="5 7" id="KW-1133">Transmembrane helix</keyword>
<gene>
    <name evidence="8" type="ORF">SE37_03460</name>
</gene>
<organism evidence="8 9">
    <name type="scientific">Geobacter soli</name>
    <dbReference type="NCBI Taxonomy" id="1510391"/>
    <lineage>
        <taxon>Bacteria</taxon>
        <taxon>Pseudomonadati</taxon>
        <taxon>Thermodesulfobacteriota</taxon>
        <taxon>Desulfuromonadia</taxon>
        <taxon>Geobacterales</taxon>
        <taxon>Geobacteraceae</taxon>
        <taxon>Geobacter</taxon>
    </lineage>
</organism>
<evidence type="ECO:0000256" key="5">
    <source>
        <dbReference type="ARBA" id="ARBA00022989"/>
    </source>
</evidence>
<dbReference type="PIRSF" id="PIRSF019239">
    <property type="entry name" value="MrpE"/>
    <property type="match status" value="1"/>
</dbReference>
<keyword evidence="9" id="KW-1185">Reference proteome</keyword>
<keyword evidence="6 7" id="KW-0472">Membrane</keyword>